<evidence type="ECO:0000313" key="2">
    <source>
        <dbReference type="EMBL" id="RAR11511.1"/>
    </source>
</evidence>
<comment type="caution">
    <text evidence="2">The sequence shown here is derived from an EMBL/GenBank/DDBJ whole genome shotgun (WGS) entry which is preliminary data.</text>
</comment>
<dbReference type="EMBL" id="QGDH01000056">
    <property type="protein sequence ID" value="RAR11511.1"/>
    <property type="molecule type" value="Genomic_DNA"/>
</dbReference>
<dbReference type="AlphaFoldDB" id="A0A364N4F9"/>
<evidence type="ECO:0000313" key="3">
    <source>
        <dbReference type="Proteomes" id="UP000249619"/>
    </source>
</evidence>
<organism evidence="2 3">
    <name type="scientific">Stemphylium lycopersici</name>
    <name type="common">Tomato gray leaf spot disease fungus</name>
    <name type="synonym">Thyrospora lycopersici</name>
    <dbReference type="NCBI Taxonomy" id="183478"/>
    <lineage>
        <taxon>Eukaryota</taxon>
        <taxon>Fungi</taxon>
        <taxon>Dikarya</taxon>
        <taxon>Ascomycota</taxon>
        <taxon>Pezizomycotina</taxon>
        <taxon>Dothideomycetes</taxon>
        <taxon>Pleosporomycetidae</taxon>
        <taxon>Pleosporales</taxon>
        <taxon>Pleosporineae</taxon>
        <taxon>Pleosporaceae</taxon>
        <taxon>Stemphylium</taxon>
    </lineage>
</organism>
<evidence type="ECO:0000256" key="1">
    <source>
        <dbReference type="SAM" id="MobiDB-lite"/>
    </source>
</evidence>
<protein>
    <submittedName>
        <fullName evidence="2">Cyanide hydratase/nitrilase-like protein</fullName>
    </submittedName>
</protein>
<dbReference type="STRING" id="183478.A0A364N4F9"/>
<reference evidence="3" key="1">
    <citation type="submission" date="2018-05" db="EMBL/GenBank/DDBJ databases">
        <title>Draft genome sequence of Stemphylium lycopersici strain CIDEFI 213.</title>
        <authorList>
            <person name="Medina R."/>
            <person name="Franco M.E.E."/>
            <person name="Lucentini C.G."/>
            <person name="Saparrat M.C.N."/>
            <person name="Balatti P.A."/>
        </authorList>
    </citation>
    <scope>NUCLEOTIDE SEQUENCE [LARGE SCALE GENOMIC DNA]</scope>
    <source>
        <strain evidence="3">CIDEFI 213</strain>
    </source>
</reference>
<dbReference type="Proteomes" id="UP000249619">
    <property type="component" value="Unassembled WGS sequence"/>
</dbReference>
<keyword evidence="3" id="KW-1185">Reference proteome</keyword>
<sequence>MSSAGIAAHRTEGNPLFGRIGGGHSAVYAPDGRRMTAPLPADQEVFAQVFHIRP</sequence>
<gene>
    <name evidence="2" type="ORF">DDE83_004549</name>
</gene>
<proteinExistence type="predicted"/>
<feature type="region of interest" description="Disordered" evidence="1">
    <location>
        <begin position="1"/>
        <end position="21"/>
    </location>
</feature>
<accession>A0A364N4F9</accession>
<name>A0A364N4F9_STELY</name>